<dbReference type="Pfam" id="PF01420">
    <property type="entry name" value="Methylase_S"/>
    <property type="match status" value="2"/>
</dbReference>
<dbReference type="EMBL" id="QEYI01000006">
    <property type="protein sequence ID" value="PWE20687.1"/>
    <property type="molecule type" value="Genomic_DNA"/>
</dbReference>
<keyword evidence="6" id="KW-0540">Nuclease</keyword>
<proteinExistence type="inferred from homology"/>
<evidence type="ECO:0000313" key="7">
    <source>
        <dbReference type="Proteomes" id="UP000245014"/>
    </source>
</evidence>
<keyword evidence="2" id="KW-0680">Restriction system</keyword>
<evidence type="ECO:0000256" key="2">
    <source>
        <dbReference type="ARBA" id="ARBA00022747"/>
    </source>
</evidence>
<dbReference type="CDD" id="cd17256">
    <property type="entry name" value="RMtype1_S_EcoJA65PI-TRD1-CR1_like"/>
    <property type="match status" value="1"/>
</dbReference>
<keyword evidence="6" id="KW-0378">Hydrolase</keyword>
<sequence>MAELYSLPNGWEWKKLDDFVSIKGGKRIPKGKKLLETKTNYPYIRVTDFNDFGSIDLNNIQYITEDIYNEIKNYIISKDDIYISIAGTIGKTGIVPNELDGANLTENAAKFVFDNSKYDKFFLLYFTNSIPFLEQIGLATKTVAMPKLALTRLKEVEIPLPPFEEQKRIVAKLDILFEKIDKAIALHQKNIDEADIFMASVLNDVFVELEEKYGKQLLLDGVYIGCKKGFKPTIINGKVPFIGMSDIDEHNGINTKYVMEDYGNVSNGKTKFEKNAVLVGKITPCTQNNKTTIVPSNIDGGFATTEVYALHSMSNMNPYYLNHFMRSKEVNEFLVSTMVGATGRQRVPSESIKNLQISIPPLKTQQKVVSYLDEISNKMEKIKNLQKKKMQSLKELKASILDKAFKGEL</sequence>
<name>A0A2U2BZL6_9BACT</name>
<organism evidence="6 7">
    <name type="scientific">Aliarcobacter skirrowii</name>
    <dbReference type="NCBI Taxonomy" id="28200"/>
    <lineage>
        <taxon>Bacteria</taxon>
        <taxon>Pseudomonadati</taxon>
        <taxon>Campylobacterota</taxon>
        <taxon>Epsilonproteobacteria</taxon>
        <taxon>Campylobacterales</taxon>
        <taxon>Arcobacteraceae</taxon>
        <taxon>Aliarcobacter</taxon>
    </lineage>
</organism>
<comment type="caution">
    <text evidence="6">The sequence shown here is derived from an EMBL/GenBank/DDBJ whole genome shotgun (WGS) entry which is preliminary data.</text>
</comment>
<evidence type="ECO:0000313" key="6">
    <source>
        <dbReference type="EMBL" id="PWE20687.1"/>
    </source>
</evidence>
<dbReference type="InterPro" id="IPR044946">
    <property type="entry name" value="Restrct_endonuc_typeI_TRD_sf"/>
</dbReference>
<dbReference type="RefSeq" id="WP_109158599.1">
    <property type="nucleotide sequence ID" value="NZ_QEYI01000006.1"/>
</dbReference>
<protein>
    <submittedName>
        <fullName evidence="6">Type I restriction endonuclease subunit S</fullName>
    </submittedName>
</protein>
<keyword evidence="6" id="KW-0255">Endonuclease</keyword>
<accession>A0A2U2BZL6</accession>
<evidence type="ECO:0000259" key="5">
    <source>
        <dbReference type="Pfam" id="PF01420"/>
    </source>
</evidence>
<dbReference type="Gene3D" id="3.90.220.20">
    <property type="entry name" value="DNA methylase specificity domains"/>
    <property type="match status" value="2"/>
</dbReference>
<dbReference type="GO" id="GO:0003677">
    <property type="term" value="F:DNA binding"/>
    <property type="evidence" value="ECO:0007669"/>
    <property type="project" value="UniProtKB-KW"/>
</dbReference>
<feature type="domain" description="Type I restriction modification DNA specificity" evidence="5">
    <location>
        <begin position="8"/>
        <end position="181"/>
    </location>
</feature>
<dbReference type="CDD" id="cd17260">
    <property type="entry name" value="RMtype1_S_EcoEI-TRD1-CR1_like"/>
    <property type="match status" value="1"/>
</dbReference>
<evidence type="ECO:0000256" key="4">
    <source>
        <dbReference type="SAM" id="Coils"/>
    </source>
</evidence>
<dbReference type="InterPro" id="IPR051212">
    <property type="entry name" value="Type-I_RE_S_subunit"/>
</dbReference>
<feature type="domain" description="Type I restriction modification DNA specificity" evidence="5">
    <location>
        <begin position="236"/>
        <end position="384"/>
    </location>
</feature>
<dbReference type="SUPFAM" id="SSF116734">
    <property type="entry name" value="DNA methylase specificity domain"/>
    <property type="match status" value="2"/>
</dbReference>
<comment type="similarity">
    <text evidence="1">Belongs to the type-I restriction system S methylase family.</text>
</comment>
<dbReference type="GO" id="GO:0009307">
    <property type="term" value="P:DNA restriction-modification system"/>
    <property type="evidence" value="ECO:0007669"/>
    <property type="project" value="UniProtKB-KW"/>
</dbReference>
<feature type="coiled-coil region" evidence="4">
    <location>
        <begin position="368"/>
        <end position="395"/>
    </location>
</feature>
<dbReference type="AlphaFoldDB" id="A0A2U2BZL6"/>
<reference evidence="6 7" key="1">
    <citation type="submission" date="2018-05" db="EMBL/GenBank/DDBJ databases">
        <title>Antimicrobial susceptibility testing and genomic analysis of Arcobacter skirrowii strains and one Arcobacter butzleri isolated from German poultry farms.</title>
        <authorList>
            <person name="Haenel I."/>
            <person name="Hotzel H."/>
            <person name="Tomaso H."/>
            <person name="Busch A."/>
        </authorList>
    </citation>
    <scope>NUCLEOTIDE SEQUENCE [LARGE SCALE GENOMIC DNA]</scope>
    <source>
        <strain evidence="7">v</strain>
    </source>
</reference>
<dbReference type="GO" id="GO:0004519">
    <property type="term" value="F:endonuclease activity"/>
    <property type="evidence" value="ECO:0007669"/>
    <property type="project" value="UniProtKB-KW"/>
</dbReference>
<dbReference type="InterPro" id="IPR000055">
    <property type="entry name" value="Restrct_endonuc_typeI_TRD"/>
</dbReference>
<evidence type="ECO:0000256" key="3">
    <source>
        <dbReference type="ARBA" id="ARBA00023125"/>
    </source>
</evidence>
<keyword evidence="3" id="KW-0238">DNA-binding</keyword>
<evidence type="ECO:0000256" key="1">
    <source>
        <dbReference type="ARBA" id="ARBA00010923"/>
    </source>
</evidence>
<gene>
    <name evidence="6" type="ORF">DF188_07710</name>
</gene>
<dbReference type="Proteomes" id="UP000245014">
    <property type="component" value="Unassembled WGS sequence"/>
</dbReference>
<keyword evidence="4" id="KW-0175">Coiled coil</keyword>
<dbReference type="PANTHER" id="PTHR43140">
    <property type="entry name" value="TYPE-1 RESTRICTION ENZYME ECOKI SPECIFICITY PROTEIN"/>
    <property type="match status" value="1"/>
</dbReference>
<dbReference type="PANTHER" id="PTHR43140:SF1">
    <property type="entry name" value="TYPE I RESTRICTION ENZYME ECOKI SPECIFICITY SUBUNIT"/>
    <property type="match status" value="1"/>
</dbReference>